<feature type="transmembrane region" description="Helical" evidence="6">
    <location>
        <begin position="352"/>
        <end position="373"/>
    </location>
</feature>
<evidence type="ECO:0000256" key="2">
    <source>
        <dbReference type="ARBA" id="ARBA00022448"/>
    </source>
</evidence>
<feature type="transmembrane region" description="Helical" evidence="6">
    <location>
        <begin position="55"/>
        <end position="76"/>
    </location>
</feature>
<evidence type="ECO:0008006" key="9">
    <source>
        <dbReference type="Google" id="ProtNLM"/>
    </source>
</evidence>
<feature type="transmembrane region" description="Helical" evidence="6">
    <location>
        <begin position="136"/>
        <end position="154"/>
    </location>
</feature>
<feature type="transmembrane region" description="Helical" evidence="6">
    <location>
        <begin position="415"/>
        <end position="439"/>
    </location>
</feature>
<feature type="transmembrane region" description="Helical" evidence="6">
    <location>
        <begin position="306"/>
        <end position="331"/>
    </location>
</feature>
<feature type="transmembrane region" description="Helical" evidence="6">
    <location>
        <begin position="256"/>
        <end position="278"/>
    </location>
</feature>
<dbReference type="PIRSF" id="PIRSF006060">
    <property type="entry name" value="AA_transporter"/>
    <property type="match status" value="1"/>
</dbReference>
<dbReference type="PANTHER" id="PTHR45649">
    <property type="entry name" value="AMINO-ACID PERMEASE BAT1"/>
    <property type="match status" value="1"/>
</dbReference>
<keyword evidence="3 6" id="KW-0812">Transmembrane</keyword>
<accession>A0A1Y0BY12</accession>
<protein>
    <recommendedName>
        <fullName evidence="9">Amino acid permease</fullName>
    </recommendedName>
</protein>
<dbReference type="AlphaFoldDB" id="A0A1Y0BY12"/>
<dbReference type="InterPro" id="IPR002293">
    <property type="entry name" value="AA/rel_permease1"/>
</dbReference>
<comment type="subcellular location">
    <subcellularLocation>
        <location evidence="1">Membrane</location>
        <topology evidence="1">Multi-pass membrane protein</topology>
    </subcellularLocation>
</comment>
<feature type="transmembrane region" description="Helical" evidence="6">
    <location>
        <begin position="385"/>
        <end position="403"/>
    </location>
</feature>
<organism evidence="7 8">
    <name type="scientific">Mycobacterium dioxanotrophicus</name>
    <dbReference type="NCBI Taxonomy" id="482462"/>
    <lineage>
        <taxon>Bacteria</taxon>
        <taxon>Bacillati</taxon>
        <taxon>Actinomycetota</taxon>
        <taxon>Actinomycetes</taxon>
        <taxon>Mycobacteriales</taxon>
        <taxon>Mycobacteriaceae</taxon>
        <taxon>Mycobacterium</taxon>
    </lineage>
</organism>
<dbReference type="Pfam" id="PF13520">
    <property type="entry name" value="AA_permease_2"/>
    <property type="match status" value="1"/>
</dbReference>
<evidence type="ECO:0000256" key="3">
    <source>
        <dbReference type="ARBA" id="ARBA00022692"/>
    </source>
</evidence>
<evidence type="ECO:0000256" key="1">
    <source>
        <dbReference type="ARBA" id="ARBA00004141"/>
    </source>
</evidence>
<dbReference type="Gene3D" id="1.20.1740.10">
    <property type="entry name" value="Amino acid/polyamine transporter I"/>
    <property type="match status" value="1"/>
</dbReference>
<evidence type="ECO:0000313" key="8">
    <source>
        <dbReference type="Proteomes" id="UP000195331"/>
    </source>
</evidence>
<evidence type="ECO:0000313" key="7">
    <source>
        <dbReference type="EMBL" id="ART67775.1"/>
    </source>
</evidence>
<dbReference type="PANTHER" id="PTHR45649:SF26">
    <property type="entry name" value="OS04G0435100 PROTEIN"/>
    <property type="match status" value="1"/>
</dbReference>
<evidence type="ECO:0000256" key="4">
    <source>
        <dbReference type="ARBA" id="ARBA00022989"/>
    </source>
</evidence>
<dbReference type="Proteomes" id="UP000195331">
    <property type="component" value="Chromosome"/>
</dbReference>
<reference evidence="7 8" key="1">
    <citation type="submission" date="2017-04" db="EMBL/GenBank/DDBJ databases">
        <title>Whole Genome Sequence of 1,4-Dioxane Degrading Bacterium Mycobacterium dioxanotrophicus PH-06.</title>
        <authorList>
            <person name="He Y."/>
        </authorList>
    </citation>
    <scope>NUCLEOTIDE SEQUENCE [LARGE SCALE GENOMIC DNA]</scope>
    <source>
        <strain evidence="7 8">PH-06</strain>
    </source>
</reference>
<evidence type="ECO:0000256" key="5">
    <source>
        <dbReference type="ARBA" id="ARBA00023136"/>
    </source>
</evidence>
<gene>
    <name evidence="7" type="ORF">BTO20_03495</name>
</gene>
<dbReference type="GO" id="GO:0022857">
    <property type="term" value="F:transmembrane transporter activity"/>
    <property type="evidence" value="ECO:0007669"/>
    <property type="project" value="InterPro"/>
</dbReference>
<feature type="transmembrane region" description="Helical" evidence="6">
    <location>
        <begin position="97"/>
        <end position="124"/>
    </location>
</feature>
<feature type="transmembrane region" description="Helical" evidence="6">
    <location>
        <begin position="216"/>
        <end position="235"/>
    </location>
</feature>
<dbReference type="KEGG" id="mdx:BTO20_03495"/>
<dbReference type="EMBL" id="CP020809">
    <property type="protein sequence ID" value="ART67775.1"/>
    <property type="molecule type" value="Genomic_DNA"/>
</dbReference>
<dbReference type="RefSeq" id="WP_087073421.1">
    <property type="nucleotide sequence ID" value="NZ_CP020809.1"/>
</dbReference>
<dbReference type="GO" id="GO:0016020">
    <property type="term" value="C:membrane"/>
    <property type="evidence" value="ECO:0007669"/>
    <property type="project" value="UniProtKB-SubCell"/>
</dbReference>
<dbReference type="OrthoDB" id="8274074at2"/>
<proteinExistence type="predicted"/>
<keyword evidence="5 6" id="KW-0472">Membrane</keyword>
<keyword evidence="2" id="KW-0813">Transport</keyword>
<evidence type="ECO:0000256" key="6">
    <source>
        <dbReference type="SAM" id="Phobius"/>
    </source>
</evidence>
<feature type="transmembrane region" description="Helical" evidence="6">
    <location>
        <begin position="20"/>
        <end position="43"/>
    </location>
</feature>
<sequence length="507" mass="54594">MTQPATPGPLDEQHGLKRALTALTNGALTFAGVGVFGGLMSLYGFSMSAAGPAMFWGWPVTLISVGALVLVFSQLASHFPFAGSMYQWPSQLAGKRVGWAIGWIYAGAMFPLMTAYCASLPVIVKPLFGWSDSFTLDRNIIIFAMAFALFWNLLKVGFLGKLAEWGMILEIVVATGIILTVFVLGPKDFGALTDMSRVVTDGSGSAAVEAMSFGQWLPALFGGGIFVSYWVLYTFENGGTLGEETKDASRNAPRGIIGAFIFVAICGALFLMCLTTSLPDTAKAMLTGAPAQEAIGLHLPGWTVKLFLAIVAEGLLIATSTMFAGATRHIFGMSRDNQLPFARVWTRTTKDGSPWAASLLVAFLGLAPVFVFTTNTASMVGGATAAMYVSYFLVTVVVLWSLLRGWPHRRAHFNLGGWNIPVTLVALVGTGATALNLLWPRASTNPNFDQISGTVTDSLFRHIPMGWYIVGVPMIIGVFYYVVRLRKVTEPRDKSSHQVPEAELINE</sequence>
<keyword evidence="4 6" id="KW-1133">Transmembrane helix</keyword>
<feature type="transmembrane region" description="Helical" evidence="6">
    <location>
        <begin position="465"/>
        <end position="483"/>
    </location>
</feature>
<name>A0A1Y0BY12_9MYCO</name>
<keyword evidence="8" id="KW-1185">Reference proteome</keyword>
<feature type="transmembrane region" description="Helical" evidence="6">
    <location>
        <begin position="166"/>
        <end position="185"/>
    </location>
</feature>